<protein>
    <submittedName>
        <fullName evidence="2">Uncharacterized protein</fullName>
    </submittedName>
</protein>
<gene>
    <name evidence="2" type="ORF">WS70_18010</name>
</gene>
<keyword evidence="3" id="KW-1185">Reference proteome</keyword>
<dbReference type="AlphaFoldDB" id="A0A1B4FJL7"/>
<proteinExistence type="predicted"/>
<accession>A0A1B4FJL7</accession>
<dbReference type="Proteomes" id="UP000062519">
    <property type="component" value="Chromosome 2"/>
</dbReference>
<organism evidence="2 3">
    <name type="scientific">Burkholderia mayonis</name>
    <dbReference type="NCBI Taxonomy" id="1385591"/>
    <lineage>
        <taxon>Bacteria</taxon>
        <taxon>Pseudomonadati</taxon>
        <taxon>Pseudomonadota</taxon>
        <taxon>Betaproteobacteria</taxon>
        <taxon>Burkholderiales</taxon>
        <taxon>Burkholderiaceae</taxon>
        <taxon>Burkholderia</taxon>
        <taxon>pseudomallei group</taxon>
    </lineage>
</organism>
<name>A0A1B4FJL7_9BURK</name>
<feature type="region of interest" description="Disordered" evidence="1">
    <location>
        <begin position="1"/>
        <end position="27"/>
    </location>
</feature>
<feature type="compositionally biased region" description="Basic and acidic residues" evidence="1">
    <location>
        <begin position="1"/>
        <end position="12"/>
    </location>
</feature>
<dbReference type="EMBL" id="CP013387">
    <property type="protein sequence ID" value="AOJ03818.1"/>
    <property type="molecule type" value="Genomic_DNA"/>
</dbReference>
<evidence type="ECO:0000313" key="3">
    <source>
        <dbReference type="Proteomes" id="UP000062519"/>
    </source>
</evidence>
<evidence type="ECO:0000256" key="1">
    <source>
        <dbReference type="SAM" id="MobiDB-lite"/>
    </source>
</evidence>
<feature type="compositionally biased region" description="Low complexity" evidence="1">
    <location>
        <begin position="17"/>
        <end position="27"/>
    </location>
</feature>
<sequence length="64" mass="6856">MHRDRRDVDAARRGRIASRTARSATGCCAATSAAPNARYASAERRVMSAAVSSDRRVSDALTFA</sequence>
<reference evidence="2 3" key="1">
    <citation type="submission" date="2015-12" db="EMBL/GenBank/DDBJ databases">
        <title>Diversity of Burkholderia near neighbor genomes.</title>
        <authorList>
            <person name="Sahl J."/>
            <person name="Wagner D."/>
            <person name="Keim P."/>
        </authorList>
    </citation>
    <scope>NUCLEOTIDE SEQUENCE [LARGE SCALE GENOMIC DNA]</scope>
    <source>
        <strain evidence="2 3">BDU6</strain>
    </source>
</reference>
<evidence type="ECO:0000313" key="2">
    <source>
        <dbReference type="EMBL" id="AOJ03818.1"/>
    </source>
</evidence>
<dbReference type="KEGG" id="buu:WS70_18010"/>